<evidence type="ECO:0000313" key="2">
    <source>
        <dbReference type="EMBL" id="GFE53417.1"/>
    </source>
</evidence>
<comment type="caution">
    <text evidence="2">The sequence shown here is derived from an EMBL/GenBank/DDBJ whole genome shotgun (WGS) entry which is preliminary data.</text>
</comment>
<sequence>MTSVASLSQKLQNKLHVTPPDRQGLNVAANEKLPYHTLSNRACHIHALTKHTMRQAWILLNSSTEYNYDHYLEDGKVFPEVKPLMRYTAYSSLIYCYNFAVGLALCDTVKYDWTGQSTKGLLKPHSKAKPESLAVVILSISVLPNYRGIKLSERLLDHIIDKARSARVFKMFAVADPLSVSFYTGLGFKESINSPVELDQLHVTVGGSKPNLVVLEYTITNT</sequence>
<dbReference type="OrthoDB" id="361214at2759"/>
<dbReference type="Pfam" id="PF13673">
    <property type="entry name" value="Acetyltransf_10"/>
    <property type="match status" value="1"/>
</dbReference>
<proteinExistence type="predicted"/>
<accession>A0A9W5TBI2</accession>
<dbReference type="GO" id="GO:0016747">
    <property type="term" value="F:acyltransferase activity, transferring groups other than amino-acyl groups"/>
    <property type="evidence" value="ECO:0007669"/>
    <property type="project" value="InterPro"/>
</dbReference>
<keyword evidence="3" id="KW-1185">Reference proteome</keyword>
<dbReference type="InterPro" id="IPR016181">
    <property type="entry name" value="Acyl_CoA_acyltransferase"/>
</dbReference>
<evidence type="ECO:0000259" key="1">
    <source>
        <dbReference type="Pfam" id="PF13673"/>
    </source>
</evidence>
<dbReference type="SUPFAM" id="SSF55729">
    <property type="entry name" value="Acyl-CoA N-acyltransferases (Nat)"/>
    <property type="match status" value="1"/>
</dbReference>
<name>A0A9W5TBI2_BABOV</name>
<dbReference type="EMBL" id="BLIY01000006">
    <property type="protein sequence ID" value="GFE53417.1"/>
    <property type="molecule type" value="Genomic_DNA"/>
</dbReference>
<evidence type="ECO:0000313" key="3">
    <source>
        <dbReference type="Proteomes" id="UP001057455"/>
    </source>
</evidence>
<feature type="domain" description="N-acetyltransferase" evidence="1">
    <location>
        <begin position="139"/>
        <end position="199"/>
    </location>
</feature>
<dbReference type="Proteomes" id="UP001057455">
    <property type="component" value="Unassembled WGS sequence"/>
</dbReference>
<dbReference type="AlphaFoldDB" id="A0A9W5TBI2"/>
<organism evidence="2 3">
    <name type="scientific">Babesia ovis</name>
    <dbReference type="NCBI Taxonomy" id="5869"/>
    <lineage>
        <taxon>Eukaryota</taxon>
        <taxon>Sar</taxon>
        <taxon>Alveolata</taxon>
        <taxon>Apicomplexa</taxon>
        <taxon>Aconoidasida</taxon>
        <taxon>Piroplasmida</taxon>
        <taxon>Babesiidae</taxon>
        <taxon>Babesia</taxon>
    </lineage>
</organism>
<protein>
    <submittedName>
        <fullName evidence="2">Alanine acetyltransferase, putative</fullName>
    </submittedName>
</protein>
<reference evidence="2" key="1">
    <citation type="submission" date="2019-12" db="EMBL/GenBank/DDBJ databases">
        <title>Genome sequence of Babesia ovis.</title>
        <authorList>
            <person name="Yamagishi J."/>
            <person name="Sevinc F."/>
            <person name="Xuan X."/>
        </authorList>
    </citation>
    <scope>NUCLEOTIDE SEQUENCE</scope>
    <source>
        <strain evidence="2">Selcuk</strain>
    </source>
</reference>
<gene>
    <name evidence="2" type="ORF">BaOVIS_008210</name>
</gene>
<dbReference type="InterPro" id="IPR000182">
    <property type="entry name" value="GNAT_dom"/>
</dbReference>
<dbReference type="Gene3D" id="3.40.630.30">
    <property type="match status" value="1"/>
</dbReference>